<feature type="transmembrane region" description="Helical" evidence="5">
    <location>
        <begin position="497"/>
        <end position="517"/>
    </location>
</feature>
<dbReference type="InterPro" id="IPR020846">
    <property type="entry name" value="MFS_dom"/>
</dbReference>
<evidence type="ECO:0000256" key="5">
    <source>
        <dbReference type="SAM" id="Phobius"/>
    </source>
</evidence>
<dbReference type="Proteomes" id="UP000708208">
    <property type="component" value="Unassembled WGS sequence"/>
</dbReference>
<accession>A0A8J2P6M3</accession>
<feature type="transmembrane region" description="Helical" evidence="5">
    <location>
        <begin position="36"/>
        <end position="58"/>
    </location>
</feature>
<name>A0A8J2P6M3_9HEXA</name>
<dbReference type="InterPro" id="IPR005829">
    <property type="entry name" value="Sugar_transporter_CS"/>
</dbReference>
<evidence type="ECO:0000259" key="6">
    <source>
        <dbReference type="PROSITE" id="PS50850"/>
    </source>
</evidence>
<evidence type="ECO:0000256" key="2">
    <source>
        <dbReference type="ARBA" id="ARBA00022692"/>
    </source>
</evidence>
<keyword evidence="2 5" id="KW-0812">Transmembrane</keyword>
<feature type="transmembrane region" description="Helical" evidence="5">
    <location>
        <begin position="255"/>
        <end position="273"/>
    </location>
</feature>
<dbReference type="PROSITE" id="PS00216">
    <property type="entry name" value="SUGAR_TRANSPORT_1"/>
    <property type="match status" value="1"/>
</dbReference>
<feature type="domain" description="Major facilitator superfamily (MFS) profile" evidence="6">
    <location>
        <begin position="36"/>
        <end position="522"/>
    </location>
</feature>
<protein>
    <recommendedName>
        <fullName evidence="6">Major facilitator superfamily (MFS) profile domain-containing protein</fullName>
    </recommendedName>
</protein>
<feature type="transmembrane region" description="Helical" evidence="5">
    <location>
        <begin position="411"/>
        <end position="428"/>
    </location>
</feature>
<evidence type="ECO:0000313" key="7">
    <source>
        <dbReference type="EMBL" id="CAG7726486.1"/>
    </source>
</evidence>
<dbReference type="OrthoDB" id="5296287at2759"/>
<comment type="subcellular location">
    <subcellularLocation>
        <location evidence="1">Membrane</location>
        <topology evidence="1">Multi-pass membrane protein</topology>
    </subcellularLocation>
</comment>
<evidence type="ECO:0000256" key="3">
    <source>
        <dbReference type="ARBA" id="ARBA00022989"/>
    </source>
</evidence>
<comment type="caution">
    <text evidence="7">The sequence shown here is derived from an EMBL/GenBank/DDBJ whole genome shotgun (WGS) entry which is preliminary data.</text>
</comment>
<gene>
    <name evidence="7" type="ORF">AFUS01_LOCUS15398</name>
</gene>
<feature type="transmembrane region" description="Helical" evidence="5">
    <location>
        <begin position="434"/>
        <end position="456"/>
    </location>
</feature>
<keyword evidence="4 5" id="KW-0472">Membrane</keyword>
<feature type="transmembrane region" description="Helical" evidence="5">
    <location>
        <begin position="379"/>
        <end position="399"/>
    </location>
</feature>
<dbReference type="AlphaFoldDB" id="A0A8J2P6M3"/>
<feature type="transmembrane region" description="Helical" evidence="5">
    <location>
        <begin position="346"/>
        <end position="367"/>
    </location>
</feature>
<feature type="transmembrane region" description="Helical" evidence="5">
    <location>
        <begin position="468"/>
        <end position="491"/>
    </location>
</feature>
<dbReference type="EMBL" id="CAJVCH010136180">
    <property type="protein sequence ID" value="CAG7726486.1"/>
    <property type="molecule type" value="Genomic_DNA"/>
</dbReference>
<dbReference type="InterPro" id="IPR005828">
    <property type="entry name" value="MFS_sugar_transport-like"/>
</dbReference>
<dbReference type="GO" id="GO:0022857">
    <property type="term" value="F:transmembrane transporter activity"/>
    <property type="evidence" value="ECO:0007669"/>
    <property type="project" value="InterPro"/>
</dbReference>
<keyword evidence="3 5" id="KW-1133">Transmembrane helix</keyword>
<dbReference type="Pfam" id="PF00083">
    <property type="entry name" value="Sugar_tr"/>
    <property type="match status" value="1"/>
</dbReference>
<dbReference type="GO" id="GO:0016020">
    <property type="term" value="C:membrane"/>
    <property type="evidence" value="ECO:0007669"/>
    <property type="project" value="UniProtKB-SubCell"/>
</dbReference>
<organism evidence="7 8">
    <name type="scientific">Allacma fusca</name>
    <dbReference type="NCBI Taxonomy" id="39272"/>
    <lineage>
        <taxon>Eukaryota</taxon>
        <taxon>Metazoa</taxon>
        <taxon>Ecdysozoa</taxon>
        <taxon>Arthropoda</taxon>
        <taxon>Hexapoda</taxon>
        <taxon>Collembola</taxon>
        <taxon>Symphypleona</taxon>
        <taxon>Sminthuridae</taxon>
        <taxon>Allacma</taxon>
    </lineage>
</organism>
<evidence type="ECO:0000256" key="4">
    <source>
        <dbReference type="ARBA" id="ARBA00023136"/>
    </source>
</evidence>
<dbReference type="PROSITE" id="PS50850">
    <property type="entry name" value="MFS"/>
    <property type="match status" value="1"/>
</dbReference>
<dbReference type="PANTHER" id="PTHR24064">
    <property type="entry name" value="SOLUTE CARRIER FAMILY 22 MEMBER"/>
    <property type="match status" value="1"/>
</dbReference>
<evidence type="ECO:0000313" key="8">
    <source>
        <dbReference type="Proteomes" id="UP000708208"/>
    </source>
</evidence>
<feature type="transmembrane region" description="Helical" evidence="5">
    <location>
        <begin position="197"/>
        <end position="217"/>
    </location>
</feature>
<sequence length="556" mass="62654">MKGISGGEDWREAAEKLKDFDDILEMVGSEGKYQKLILYGVVTPITMAFPFLVLQWIFMLSIPDHWCHVPGKPDDTSLFDWKNQTLPIVIGPDGQERFSRCEMYDFNKSSITCHEWEYDTTNYDATIATEFDWVCSDSKKVANSFSVPSFGNVLGTMALGIASDKYGRKTVYFFTLLMYLIFYYSSLFLTSSFGPFIIFRFLTGMTYNFMFFTPCLIAAELSGKNYRAWIYSVIWIAWVFGNCLVPLVAYLTRSWFVFGIISPVPGILLFLYYKTLEESPRWLISVGRTKEAGKIIQKLSRYNGTTIHPQLLERALENIKKIDLEKKASSKKNTLGVWSLFSRRRLAMNTILLCLAWTASGLIYSGLTLNTTSMSGNQFLNYFYLGIVELPAGWLGGFVAEKFGRRWTQALFFLLCSIAFSVASISVFNPDLPWIVLAAALCCKFCVSVTSLVVYLQGTELFPTQLRSTGSALASTVSSVLGILGPYIVYLGQVHAAAPYFILAIVAIIGTLSSVCLPETLDQKLPETLEDAERFGKFQKFFSFLPKEESKADDDL</sequence>
<feature type="transmembrane region" description="Helical" evidence="5">
    <location>
        <begin position="229"/>
        <end position="249"/>
    </location>
</feature>
<keyword evidence="8" id="KW-1185">Reference proteome</keyword>
<feature type="transmembrane region" description="Helical" evidence="5">
    <location>
        <begin position="171"/>
        <end position="191"/>
    </location>
</feature>
<reference evidence="7" key="1">
    <citation type="submission" date="2021-06" db="EMBL/GenBank/DDBJ databases">
        <authorList>
            <person name="Hodson N. C."/>
            <person name="Mongue J. A."/>
            <person name="Jaron S. K."/>
        </authorList>
    </citation>
    <scope>NUCLEOTIDE SEQUENCE</scope>
</reference>
<proteinExistence type="predicted"/>
<evidence type="ECO:0000256" key="1">
    <source>
        <dbReference type="ARBA" id="ARBA00004141"/>
    </source>
</evidence>